<dbReference type="Pfam" id="PF08597">
    <property type="entry name" value="eIF3_subunit"/>
    <property type="match status" value="1"/>
</dbReference>
<keyword evidence="3" id="KW-0648">Protein biosynthesis</keyword>
<keyword evidence="2" id="KW-0396">Initiation factor</keyword>
<dbReference type="Ensembl" id="ENSCCNT00000029708.1">
    <property type="protein sequence ID" value="ENSCCNP00000023240.1"/>
    <property type="gene ID" value="ENSCCNG00000022849.1"/>
</dbReference>
<dbReference type="AlphaFoldDB" id="A0A8C0XBM4"/>
<dbReference type="GO" id="GO:0003743">
    <property type="term" value="F:translation initiation factor activity"/>
    <property type="evidence" value="ECO:0007669"/>
    <property type="project" value="UniProtKB-KW"/>
</dbReference>
<dbReference type="PANTHER" id="PTHR21681">
    <property type="entry name" value="EUKARYOTIC TRANSLATION INITIATION FACTOR 3 SUBUNIT J"/>
    <property type="match status" value="1"/>
</dbReference>
<evidence type="ECO:0000313" key="4">
    <source>
        <dbReference type="Ensembl" id="ENSCCNP00000023240.1"/>
    </source>
</evidence>
<dbReference type="PANTHER" id="PTHR21681:SF0">
    <property type="entry name" value="EUKARYOTIC TRANSLATION INITIATION FACTOR 3 SUBUNIT J"/>
    <property type="match status" value="1"/>
</dbReference>
<dbReference type="GO" id="GO:0005852">
    <property type="term" value="C:eukaryotic translation initiation factor 3 complex"/>
    <property type="evidence" value="ECO:0007669"/>
    <property type="project" value="InterPro"/>
</dbReference>
<accession>A0A8C0XBM4</accession>
<sequence length="131" mass="14754">MNNSIYGIDATNPSSRDDKTEFVKLLSIKLHNTKGRCVTPGFWKPQLEECISLEMDFLKKITNSLTGLHSEKQKQEKTSKAKIRLQVVLAGRRPKAIMKDIHLANCVGYDGFNMTFITNTHKLKSTSCPLA</sequence>
<reference evidence="4" key="1">
    <citation type="submission" date="2023-09" db="UniProtKB">
        <authorList>
            <consortium name="Ensembl"/>
        </authorList>
    </citation>
    <scope>IDENTIFICATION</scope>
</reference>
<proteinExistence type="predicted"/>
<dbReference type="Gene3D" id="1.10.246.60">
    <property type="entry name" value="Eukaryotic translation initiation factor 3 like domains"/>
    <property type="match status" value="1"/>
</dbReference>
<name>A0A8C0XBM4_CASCN</name>
<organism evidence="4">
    <name type="scientific">Castor canadensis</name>
    <name type="common">American beaver</name>
    <dbReference type="NCBI Taxonomy" id="51338"/>
    <lineage>
        <taxon>Eukaryota</taxon>
        <taxon>Metazoa</taxon>
        <taxon>Chordata</taxon>
        <taxon>Craniata</taxon>
        <taxon>Vertebrata</taxon>
        <taxon>Euteleostomi</taxon>
        <taxon>Mammalia</taxon>
        <taxon>Eutheria</taxon>
        <taxon>Euarchontoglires</taxon>
        <taxon>Glires</taxon>
        <taxon>Rodentia</taxon>
        <taxon>Castorimorpha</taxon>
        <taxon>Castoridae</taxon>
        <taxon>Castor</taxon>
    </lineage>
</organism>
<dbReference type="InterPro" id="IPR013906">
    <property type="entry name" value="eIF3j"/>
</dbReference>
<evidence type="ECO:0000256" key="1">
    <source>
        <dbReference type="ARBA" id="ARBA00022490"/>
    </source>
</evidence>
<evidence type="ECO:0000256" key="3">
    <source>
        <dbReference type="ARBA" id="ARBA00022917"/>
    </source>
</evidence>
<keyword evidence="1" id="KW-0963">Cytoplasm</keyword>
<dbReference type="InterPro" id="IPR023194">
    <property type="entry name" value="eIF3-like_dom_sf"/>
</dbReference>
<evidence type="ECO:0000256" key="2">
    <source>
        <dbReference type="ARBA" id="ARBA00022540"/>
    </source>
</evidence>
<protein>
    <submittedName>
        <fullName evidence="4">Uncharacterized protein</fullName>
    </submittedName>
</protein>